<gene>
    <name evidence="1" type="ORF">SAMN05216575_102133</name>
</gene>
<dbReference type="AlphaFoldDB" id="A0A1G7B548"/>
<protein>
    <submittedName>
        <fullName evidence="1">Uncharacterized protein</fullName>
    </submittedName>
</protein>
<proteinExistence type="predicted"/>
<sequence>MGEVEHEQCVRTASLLTRLGEKTPENRDVFEFRANKLSIICEHIKSKSNQEAPNNRGH</sequence>
<dbReference type="Proteomes" id="UP000182413">
    <property type="component" value="Unassembled WGS sequence"/>
</dbReference>
<accession>A0A1G7B548</accession>
<name>A0A1G7B548_9GAMM</name>
<organism evidence="1 2">
    <name type="scientific">Ectopseudomonas alcaliphila</name>
    <dbReference type="NCBI Taxonomy" id="101564"/>
    <lineage>
        <taxon>Bacteria</taxon>
        <taxon>Pseudomonadati</taxon>
        <taxon>Pseudomonadota</taxon>
        <taxon>Gammaproteobacteria</taxon>
        <taxon>Pseudomonadales</taxon>
        <taxon>Pseudomonadaceae</taxon>
        <taxon>Ectopseudomonas</taxon>
    </lineage>
</organism>
<reference evidence="1 2" key="1">
    <citation type="submission" date="2016-10" db="EMBL/GenBank/DDBJ databases">
        <authorList>
            <person name="de Groot N.N."/>
        </authorList>
    </citation>
    <scope>NUCLEOTIDE SEQUENCE [LARGE SCALE GENOMIC DNA]</scope>
    <source>
        <strain evidence="1 2">JCM 10630</strain>
    </source>
</reference>
<evidence type="ECO:0000313" key="1">
    <source>
        <dbReference type="EMBL" id="SDE22000.1"/>
    </source>
</evidence>
<evidence type="ECO:0000313" key="2">
    <source>
        <dbReference type="Proteomes" id="UP000182413"/>
    </source>
</evidence>
<dbReference type="EMBL" id="FNAE01000002">
    <property type="protein sequence ID" value="SDE22000.1"/>
    <property type="molecule type" value="Genomic_DNA"/>
</dbReference>